<dbReference type="GeneID" id="111244342"/>
<organism evidence="12 13">
    <name type="scientific">Varroa destructor</name>
    <name type="common">Honeybee mite</name>
    <dbReference type="NCBI Taxonomy" id="109461"/>
    <lineage>
        <taxon>Eukaryota</taxon>
        <taxon>Metazoa</taxon>
        <taxon>Ecdysozoa</taxon>
        <taxon>Arthropoda</taxon>
        <taxon>Chelicerata</taxon>
        <taxon>Arachnida</taxon>
        <taxon>Acari</taxon>
        <taxon>Parasitiformes</taxon>
        <taxon>Mesostigmata</taxon>
        <taxon>Gamasina</taxon>
        <taxon>Dermanyssoidea</taxon>
        <taxon>Varroidae</taxon>
        <taxon>Varroa</taxon>
    </lineage>
</organism>
<feature type="coiled-coil region" evidence="9">
    <location>
        <begin position="265"/>
        <end position="355"/>
    </location>
</feature>
<feature type="domain" description="Nucleoporin NSP1-like C-terminal" evidence="11">
    <location>
        <begin position="262"/>
        <end position="361"/>
    </location>
</feature>
<keyword evidence="9" id="KW-0175">Coiled coil</keyword>
<evidence type="ECO:0000313" key="13">
    <source>
        <dbReference type="Proteomes" id="UP000594260"/>
    </source>
</evidence>
<dbReference type="GO" id="GO:0017056">
    <property type="term" value="F:structural constituent of nuclear pore"/>
    <property type="evidence" value="ECO:0007669"/>
    <property type="project" value="InterPro"/>
</dbReference>
<keyword evidence="5" id="KW-0653">Protein transport</keyword>
<proteinExistence type="inferred from homology"/>
<keyword evidence="4" id="KW-0509">mRNA transport</keyword>
<dbReference type="KEGG" id="vde:111244342"/>
<dbReference type="AlphaFoldDB" id="A0A7M7J5E1"/>
<dbReference type="FunFam" id="1.20.5.170:FF:000040">
    <property type="entry name" value="Nuclear pore glycoprotein p62"/>
    <property type="match status" value="1"/>
</dbReference>
<evidence type="ECO:0000256" key="7">
    <source>
        <dbReference type="ARBA" id="ARBA00023132"/>
    </source>
</evidence>
<dbReference type="InterPro" id="IPR007758">
    <property type="entry name" value="Nucleoporin_NSP1_C"/>
</dbReference>
<dbReference type="InParanoid" id="A0A7M7J5E1"/>
<evidence type="ECO:0000256" key="6">
    <source>
        <dbReference type="ARBA" id="ARBA00023010"/>
    </source>
</evidence>
<dbReference type="OMA" id="DIFRAPY"/>
<sequence length="446" mass="44902">MSGGFSFGTPAAGTGGTGTSGFSFGSTATSSAPTTGFSFGSPATSTAATPFGATPAPTMTGVGAPTAFGATPATPAATGSTLFSTPAAGATPATGFGTVTAPAASSAPTLTFGGAPTSTPVAGSGVTAPSTGFAFGGATANPATSTGLATLGGTGSSGIFGAHPTATPGMFGTTTTPATSSTPAFGAGFGSAAATTTSTASTGIFAANPTAGTSVATATFPSALGSGSGTSGGFGGTGTAGQPPPGGQQQQGVTLTTCALGSMTFEDLERKCNEWKKELDIQEEAFLKRATQINAWDRLVSANSEKITELNEYMKKVRQDQERLDRELDFVVSQQKELEEMLEPLEQQAKTMESASIQHHTDVERASTYQTATKVNNQLRMMAEAIKEIIEHINDSNKAASDSSAMDQISKILNAHMDALQYIQSGIGTLQEKTEDINKLMGIVRI</sequence>
<dbReference type="Pfam" id="PF05064">
    <property type="entry name" value="Nsp1_C"/>
    <property type="match status" value="1"/>
</dbReference>
<evidence type="ECO:0000313" key="12">
    <source>
        <dbReference type="EnsemblMetazoa" id="XP_022647075"/>
    </source>
</evidence>
<dbReference type="EnsemblMetazoa" id="XM_022791340">
    <property type="protein sequence ID" value="XP_022647075"/>
    <property type="gene ID" value="LOC111244342"/>
</dbReference>
<comment type="similarity">
    <text evidence="2">Belongs to the nucleoporin NSP1/NUP62 family.</text>
</comment>
<feature type="region of interest" description="Disordered" evidence="10">
    <location>
        <begin position="227"/>
        <end position="252"/>
    </location>
</feature>
<keyword evidence="6" id="KW-0811">Translocation</keyword>
<dbReference type="Proteomes" id="UP000594260">
    <property type="component" value="Unplaced"/>
</dbReference>
<dbReference type="PANTHER" id="PTHR12084">
    <property type="entry name" value="NUCLEAR PORE GLYCOPROTEIN P62-RELATED"/>
    <property type="match status" value="1"/>
</dbReference>
<dbReference type="GO" id="GO:0006606">
    <property type="term" value="P:protein import into nucleus"/>
    <property type="evidence" value="ECO:0007669"/>
    <property type="project" value="TreeGrafter"/>
</dbReference>
<evidence type="ECO:0000256" key="1">
    <source>
        <dbReference type="ARBA" id="ARBA00004567"/>
    </source>
</evidence>
<dbReference type="GO" id="GO:0005543">
    <property type="term" value="F:phospholipid binding"/>
    <property type="evidence" value="ECO:0007669"/>
    <property type="project" value="TreeGrafter"/>
</dbReference>
<keyword evidence="13" id="KW-1185">Reference proteome</keyword>
<dbReference type="GO" id="GO:0044613">
    <property type="term" value="C:nuclear pore central transport channel"/>
    <property type="evidence" value="ECO:0007669"/>
    <property type="project" value="TreeGrafter"/>
</dbReference>
<keyword evidence="7" id="KW-0906">Nuclear pore complex</keyword>
<accession>A0A7M7J5E1</accession>
<evidence type="ECO:0000256" key="5">
    <source>
        <dbReference type="ARBA" id="ARBA00022927"/>
    </source>
</evidence>
<dbReference type="RefSeq" id="XP_022647075.1">
    <property type="nucleotide sequence ID" value="XM_022791340.1"/>
</dbReference>
<evidence type="ECO:0000256" key="3">
    <source>
        <dbReference type="ARBA" id="ARBA00022448"/>
    </source>
</evidence>
<evidence type="ECO:0000256" key="2">
    <source>
        <dbReference type="ARBA" id="ARBA00005911"/>
    </source>
</evidence>
<evidence type="ECO:0000256" key="4">
    <source>
        <dbReference type="ARBA" id="ARBA00022816"/>
    </source>
</evidence>
<dbReference type="GO" id="GO:0051028">
    <property type="term" value="P:mRNA transport"/>
    <property type="evidence" value="ECO:0007669"/>
    <property type="project" value="UniProtKB-KW"/>
</dbReference>
<evidence type="ECO:0000259" key="11">
    <source>
        <dbReference type="Pfam" id="PF05064"/>
    </source>
</evidence>
<dbReference type="Gene3D" id="1.20.5.170">
    <property type="match status" value="1"/>
</dbReference>
<evidence type="ECO:0000256" key="9">
    <source>
        <dbReference type="SAM" id="Coils"/>
    </source>
</evidence>
<reference evidence="12" key="1">
    <citation type="submission" date="2021-01" db="UniProtKB">
        <authorList>
            <consortium name="EnsemblMetazoa"/>
        </authorList>
    </citation>
    <scope>IDENTIFICATION</scope>
</reference>
<keyword evidence="8" id="KW-0539">Nucleus</keyword>
<evidence type="ECO:0000256" key="8">
    <source>
        <dbReference type="ARBA" id="ARBA00023242"/>
    </source>
</evidence>
<feature type="compositionally biased region" description="Gly residues" evidence="10">
    <location>
        <begin position="227"/>
        <end position="239"/>
    </location>
</feature>
<dbReference type="InterPro" id="IPR026010">
    <property type="entry name" value="NSP1/NUP62"/>
</dbReference>
<keyword evidence="3" id="KW-0813">Transport</keyword>
<protein>
    <recommendedName>
        <fullName evidence="11">Nucleoporin NSP1-like C-terminal domain-containing protein</fullName>
    </recommendedName>
</protein>
<comment type="subcellular location">
    <subcellularLocation>
        <location evidence="1">Nucleus</location>
        <location evidence="1">Nuclear pore complex</location>
    </subcellularLocation>
</comment>
<evidence type="ECO:0000256" key="10">
    <source>
        <dbReference type="SAM" id="MobiDB-lite"/>
    </source>
</evidence>
<dbReference type="GO" id="GO:0006405">
    <property type="term" value="P:RNA export from nucleus"/>
    <property type="evidence" value="ECO:0007669"/>
    <property type="project" value="TreeGrafter"/>
</dbReference>
<dbReference type="PANTHER" id="PTHR12084:SF0">
    <property type="entry name" value="NUCLEAR PORE GLYCOPROTEIN P62"/>
    <property type="match status" value="1"/>
</dbReference>
<name>A0A7M7J5E1_VARDE</name>
<dbReference type="OrthoDB" id="344345at2759"/>